<accession>A0A6A4W8A1</accession>
<dbReference type="InterPro" id="IPR032727">
    <property type="entry name" value="CLAMP"/>
</dbReference>
<dbReference type="Pfam" id="PF14769">
    <property type="entry name" value="CLAMP"/>
    <property type="match status" value="1"/>
</dbReference>
<sequence length="304" mass="32822">MAEGRAVVAEGSAPAAAAPAPAAVREATWEDCGPESGVAVQAPERTAPALVDVDGLGALPRPRPPPLPAVLLWRHLSCADVRSIRGASSLAQLRDVVGLRCPEVLHASPGSPAGLLLEMLLYVLQYARERELSEQQTSVVFSVAKVTHEYATSTCFGNVTETFGYFRDLLAAHCVNRPPWSLDLFEPAVAEHFARFFADMYFRHFSLVKAAFTRYVTLDVDIWYEPRVWRSPEELACRAGAAGAPAEGAAGGGQGRGDGEGRPLLGEQRLPQRDPPGELRGTVAAAWSVPPHHQPDNVPYMKRI</sequence>
<reference evidence="2 3" key="1">
    <citation type="submission" date="2019-07" db="EMBL/GenBank/DDBJ databases">
        <title>Draft genome assembly of a fouling barnacle, Amphibalanus amphitrite (Darwin, 1854): The first reference genome for Thecostraca.</title>
        <authorList>
            <person name="Kim W."/>
        </authorList>
    </citation>
    <scope>NUCLEOTIDE SEQUENCE [LARGE SCALE GENOMIC DNA]</scope>
    <source>
        <strain evidence="2">SNU_AA5</strain>
        <tissue evidence="2">Soma without cirri and trophi</tissue>
    </source>
</reference>
<organism evidence="2 3">
    <name type="scientific">Amphibalanus amphitrite</name>
    <name type="common">Striped barnacle</name>
    <name type="synonym">Balanus amphitrite</name>
    <dbReference type="NCBI Taxonomy" id="1232801"/>
    <lineage>
        <taxon>Eukaryota</taxon>
        <taxon>Metazoa</taxon>
        <taxon>Ecdysozoa</taxon>
        <taxon>Arthropoda</taxon>
        <taxon>Crustacea</taxon>
        <taxon>Multicrustacea</taxon>
        <taxon>Cirripedia</taxon>
        <taxon>Thoracica</taxon>
        <taxon>Thoracicalcarea</taxon>
        <taxon>Balanomorpha</taxon>
        <taxon>Balanoidea</taxon>
        <taxon>Balanidae</taxon>
        <taxon>Amphibalaninae</taxon>
        <taxon>Amphibalanus</taxon>
    </lineage>
</organism>
<proteinExistence type="predicted"/>
<dbReference type="PANTHER" id="PTHR28457">
    <property type="entry name" value="COILED-COIL DOMAIN-CONTAINING PROTEIN 189"/>
    <property type="match status" value="1"/>
</dbReference>
<dbReference type="Proteomes" id="UP000440578">
    <property type="component" value="Unassembled WGS sequence"/>
</dbReference>
<evidence type="ECO:0000256" key="1">
    <source>
        <dbReference type="SAM" id="MobiDB-lite"/>
    </source>
</evidence>
<dbReference type="PANTHER" id="PTHR28457:SF1">
    <property type="entry name" value="CILIA- AND FLAGELLA-ASSOCIATED PROTEIN 119"/>
    <property type="match status" value="1"/>
</dbReference>
<evidence type="ECO:0000313" key="2">
    <source>
        <dbReference type="EMBL" id="KAF0299182.1"/>
    </source>
</evidence>
<gene>
    <name evidence="2" type="primary">Ccdc189</name>
    <name evidence="2" type="ORF">FJT64_003559</name>
</gene>
<evidence type="ECO:0000313" key="3">
    <source>
        <dbReference type="Proteomes" id="UP000440578"/>
    </source>
</evidence>
<protein>
    <submittedName>
        <fullName evidence="2">Coiled-coil domain-containing protein 189</fullName>
    </submittedName>
</protein>
<keyword evidence="3" id="KW-1185">Reference proteome</keyword>
<comment type="caution">
    <text evidence="2">The sequence shown here is derived from an EMBL/GenBank/DDBJ whole genome shotgun (WGS) entry which is preliminary data.</text>
</comment>
<name>A0A6A4W8A1_AMPAM</name>
<dbReference type="EMBL" id="VIIS01001389">
    <property type="protein sequence ID" value="KAF0299182.1"/>
    <property type="molecule type" value="Genomic_DNA"/>
</dbReference>
<dbReference type="AlphaFoldDB" id="A0A6A4W8A1"/>
<feature type="region of interest" description="Disordered" evidence="1">
    <location>
        <begin position="244"/>
        <end position="304"/>
    </location>
</feature>